<reference evidence="1" key="1">
    <citation type="submission" date="2020-06" db="EMBL/GenBank/DDBJ databases">
        <authorList>
            <person name="Li T."/>
            <person name="Hu X."/>
            <person name="Zhang T."/>
            <person name="Song X."/>
            <person name="Zhang H."/>
            <person name="Dai N."/>
            <person name="Sheng W."/>
            <person name="Hou X."/>
            <person name="Wei L."/>
        </authorList>
    </citation>
    <scope>NUCLEOTIDE SEQUENCE</scope>
    <source>
        <strain evidence="1">G02</strain>
        <tissue evidence="1">Leaf</tissue>
    </source>
</reference>
<protein>
    <submittedName>
        <fullName evidence="1">Uncharacterized protein</fullName>
    </submittedName>
</protein>
<name>A0AAW2IL73_SESRA</name>
<dbReference type="EMBL" id="JACGWJ010001415">
    <property type="protein sequence ID" value="KAL0282562.1"/>
    <property type="molecule type" value="Genomic_DNA"/>
</dbReference>
<comment type="caution">
    <text evidence="1">The sequence shown here is derived from an EMBL/GenBank/DDBJ whole genome shotgun (WGS) entry which is preliminary data.</text>
</comment>
<accession>A0AAW2IL73</accession>
<evidence type="ECO:0000313" key="1">
    <source>
        <dbReference type="EMBL" id="KAL0282562.1"/>
    </source>
</evidence>
<dbReference type="AlphaFoldDB" id="A0AAW2IL73"/>
<gene>
    <name evidence="1" type="ORF">Sradi_7257600</name>
</gene>
<organism evidence="1">
    <name type="scientific">Sesamum radiatum</name>
    <name type="common">Black benniseed</name>
    <dbReference type="NCBI Taxonomy" id="300843"/>
    <lineage>
        <taxon>Eukaryota</taxon>
        <taxon>Viridiplantae</taxon>
        <taxon>Streptophyta</taxon>
        <taxon>Embryophyta</taxon>
        <taxon>Tracheophyta</taxon>
        <taxon>Spermatophyta</taxon>
        <taxon>Magnoliopsida</taxon>
        <taxon>eudicotyledons</taxon>
        <taxon>Gunneridae</taxon>
        <taxon>Pentapetalae</taxon>
        <taxon>asterids</taxon>
        <taxon>lamiids</taxon>
        <taxon>Lamiales</taxon>
        <taxon>Pedaliaceae</taxon>
        <taxon>Sesamum</taxon>
    </lineage>
</organism>
<sequence length="86" mass="9402">MGSWMPSCMIFSVKDCPQRRAVGGSGHCTKKQSGHELMSTIRQELHLKCKASIVETISSERARHGCPLLGNIFGFSPTMFAVFVGT</sequence>
<reference evidence="1" key="2">
    <citation type="journal article" date="2024" name="Plant">
        <title>Genomic evolution and insights into agronomic trait innovations of Sesamum species.</title>
        <authorList>
            <person name="Miao H."/>
            <person name="Wang L."/>
            <person name="Qu L."/>
            <person name="Liu H."/>
            <person name="Sun Y."/>
            <person name="Le M."/>
            <person name="Wang Q."/>
            <person name="Wei S."/>
            <person name="Zheng Y."/>
            <person name="Lin W."/>
            <person name="Duan Y."/>
            <person name="Cao H."/>
            <person name="Xiong S."/>
            <person name="Wang X."/>
            <person name="Wei L."/>
            <person name="Li C."/>
            <person name="Ma Q."/>
            <person name="Ju M."/>
            <person name="Zhao R."/>
            <person name="Li G."/>
            <person name="Mu C."/>
            <person name="Tian Q."/>
            <person name="Mei H."/>
            <person name="Zhang T."/>
            <person name="Gao T."/>
            <person name="Zhang H."/>
        </authorList>
    </citation>
    <scope>NUCLEOTIDE SEQUENCE</scope>
    <source>
        <strain evidence="1">G02</strain>
    </source>
</reference>
<proteinExistence type="predicted"/>